<dbReference type="PANTHER" id="PTHR30204">
    <property type="entry name" value="REDOX-CYCLING DRUG-SENSING TRANSCRIPTIONAL ACTIVATOR SOXR"/>
    <property type="match status" value="1"/>
</dbReference>
<dbReference type="InterPro" id="IPR009061">
    <property type="entry name" value="DNA-bd_dom_put_sf"/>
</dbReference>
<evidence type="ECO:0000313" key="9">
    <source>
        <dbReference type="EMBL" id="GMA38921.1"/>
    </source>
</evidence>
<evidence type="ECO:0000256" key="1">
    <source>
        <dbReference type="ARBA" id="ARBA00022714"/>
    </source>
</evidence>
<dbReference type="PROSITE" id="PS50937">
    <property type="entry name" value="HTH_MERR_2"/>
    <property type="match status" value="1"/>
</dbReference>
<dbReference type="Proteomes" id="UP001157126">
    <property type="component" value="Unassembled WGS sequence"/>
</dbReference>
<evidence type="ECO:0000256" key="7">
    <source>
        <dbReference type="ARBA" id="ARBA00023163"/>
    </source>
</evidence>
<dbReference type="InterPro" id="IPR015358">
    <property type="entry name" value="Tscrpt_reg_MerR_DNA-bd"/>
</dbReference>
<dbReference type="Pfam" id="PF09278">
    <property type="entry name" value="MerR-DNA-bind"/>
    <property type="match status" value="1"/>
</dbReference>
<evidence type="ECO:0000313" key="10">
    <source>
        <dbReference type="Proteomes" id="UP001157126"/>
    </source>
</evidence>
<dbReference type="InterPro" id="IPR000551">
    <property type="entry name" value="MerR-type_HTH_dom"/>
</dbReference>
<dbReference type="SMART" id="SM00422">
    <property type="entry name" value="HTH_MERR"/>
    <property type="match status" value="1"/>
</dbReference>
<name>A0ABQ6IMD6_9MICO</name>
<keyword evidence="1" id="KW-0001">2Fe-2S</keyword>
<dbReference type="PROSITE" id="PS00552">
    <property type="entry name" value="HTH_MERR_1"/>
    <property type="match status" value="1"/>
</dbReference>
<dbReference type="EMBL" id="BSUO01000001">
    <property type="protein sequence ID" value="GMA38921.1"/>
    <property type="molecule type" value="Genomic_DNA"/>
</dbReference>
<proteinExistence type="predicted"/>
<dbReference type="PANTHER" id="PTHR30204:SF0">
    <property type="entry name" value="REDOX-SENSITIVE TRANSCRIPTIONAL ACTIVATOR SOXR"/>
    <property type="match status" value="1"/>
</dbReference>
<organism evidence="9 10">
    <name type="scientific">Mobilicoccus caccae</name>
    <dbReference type="NCBI Taxonomy" id="1859295"/>
    <lineage>
        <taxon>Bacteria</taxon>
        <taxon>Bacillati</taxon>
        <taxon>Actinomycetota</taxon>
        <taxon>Actinomycetes</taxon>
        <taxon>Micrococcales</taxon>
        <taxon>Dermatophilaceae</taxon>
        <taxon>Mobilicoccus</taxon>
    </lineage>
</organism>
<keyword evidence="10" id="KW-1185">Reference proteome</keyword>
<evidence type="ECO:0000256" key="5">
    <source>
        <dbReference type="ARBA" id="ARBA00023015"/>
    </source>
</evidence>
<keyword evidence="2" id="KW-0479">Metal-binding</keyword>
<evidence type="ECO:0000256" key="4">
    <source>
        <dbReference type="ARBA" id="ARBA00023014"/>
    </source>
</evidence>
<evidence type="ECO:0000259" key="8">
    <source>
        <dbReference type="PROSITE" id="PS50937"/>
    </source>
</evidence>
<reference evidence="10" key="1">
    <citation type="journal article" date="2019" name="Int. J. Syst. Evol. Microbiol.">
        <title>The Global Catalogue of Microorganisms (GCM) 10K type strain sequencing project: providing services to taxonomists for standard genome sequencing and annotation.</title>
        <authorList>
            <consortium name="The Broad Institute Genomics Platform"/>
            <consortium name="The Broad Institute Genome Sequencing Center for Infectious Disease"/>
            <person name="Wu L."/>
            <person name="Ma J."/>
        </authorList>
    </citation>
    <scope>NUCLEOTIDE SEQUENCE [LARGE SCALE GENOMIC DNA]</scope>
    <source>
        <strain evidence="10">NBRC 113072</strain>
    </source>
</reference>
<dbReference type="InterPro" id="IPR010211">
    <property type="entry name" value="Redox-sen_tscrpt-act_SoxR"/>
</dbReference>
<dbReference type="NCBIfam" id="TIGR01950">
    <property type="entry name" value="SoxR"/>
    <property type="match status" value="1"/>
</dbReference>
<dbReference type="RefSeq" id="WP_284302942.1">
    <property type="nucleotide sequence ID" value="NZ_BSUO01000001.1"/>
</dbReference>
<dbReference type="SUPFAM" id="SSF46955">
    <property type="entry name" value="Putative DNA-binding domain"/>
    <property type="match status" value="1"/>
</dbReference>
<comment type="caution">
    <text evidence="9">The sequence shown here is derived from an EMBL/GenBank/DDBJ whole genome shotgun (WGS) entry which is preliminary data.</text>
</comment>
<keyword evidence="7" id="KW-0804">Transcription</keyword>
<keyword evidence="3" id="KW-0408">Iron</keyword>
<keyword evidence="4" id="KW-0411">Iron-sulfur</keyword>
<gene>
    <name evidence="9" type="ORF">GCM10025883_09660</name>
</gene>
<evidence type="ECO:0000256" key="2">
    <source>
        <dbReference type="ARBA" id="ARBA00022723"/>
    </source>
</evidence>
<protein>
    <submittedName>
        <fullName evidence="9">Redox-sensitive transcriptional activator SoxR</fullName>
    </submittedName>
</protein>
<dbReference type="Gene3D" id="1.10.1660.10">
    <property type="match status" value="1"/>
</dbReference>
<evidence type="ECO:0000256" key="3">
    <source>
        <dbReference type="ARBA" id="ARBA00023004"/>
    </source>
</evidence>
<feature type="domain" description="HTH merR-type" evidence="8">
    <location>
        <begin position="16"/>
        <end position="81"/>
    </location>
</feature>
<keyword evidence="6" id="KW-0238">DNA-binding</keyword>
<evidence type="ECO:0000256" key="6">
    <source>
        <dbReference type="ARBA" id="ARBA00023125"/>
    </source>
</evidence>
<sequence length="160" mass="17469">MSRPADPIRRTDPMAIGDVAARSGVAVSALRHYESLGLIAAERTPGGHRTFHRAVLRRLAVIRAGQRVGLSLEEIRASFGGLDPHDAPTRTQWRTISKRWAPLLDARILELQKVRDSLEYCVGCGCLSMRQCALYNPQDTLGGGSAPGARRLFPGAPEEE</sequence>
<accession>A0ABQ6IMD6</accession>
<dbReference type="Pfam" id="PF00376">
    <property type="entry name" value="MerR"/>
    <property type="match status" value="1"/>
</dbReference>
<dbReference type="PRINTS" id="PR00040">
    <property type="entry name" value="HTHMERR"/>
</dbReference>
<keyword evidence="5" id="KW-0805">Transcription regulation</keyword>
<dbReference type="InterPro" id="IPR047057">
    <property type="entry name" value="MerR_fam"/>
</dbReference>